<protein>
    <submittedName>
        <fullName evidence="1">Uncharacterized protein</fullName>
    </submittedName>
</protein>
<proteinExistence type="predicted"/>
<dbReference type="AlphaFoldDB" id="A0A506Y7S5"/>
<accession>A0A506Y7S5</accession>
<sequence length="133" mass="14379">MNSVLPADRTMLAAIGQLTVAALQLQATRDRAELVFSTDAGFDSWNINVRQALEHHSRIQTALAEAQQIGNTIHVTLNNGARVPADAAYFDRLTEKLTKMHRVGILRGYTDTAHALVGDPHFSAGRSTADATA</sequence>
<organism evidence="1 2">
    <name type="scientific">Schumannella soli</name>
    <dbReference type="NCBI Taxonomy" id="2590779"/>
    <lineage>
        <taxon>Bacteria</taxon>
        <taxon>Bacillati</taxon>
        <taxon>Actinomycetota</taxon>
        <taxon>Actinomycetes</taxon>
        <taxon>Micrococcales</taxon>
        <taxon>Microbacteriaceae</taxon>
        <taxon>Schumannella</taxon>
    </lineage>
</organism>
<gene>
    <name evidence="1" type="ORF">FJ657_05515</name>
</gene>
<reference evidence="1 2" key="1">
    <citation type="submission" date="2019-06" db="EMBL/GenBank/DDBJ databases">
        <authorList>
            <person name="Li F."/>
        </authorList>
    </citation>
    <scope>NUCLEOTIDE SEQUENCE [LARGE SCALE GENOMIC DNA]</scope>
    <source>
        <strain evidence="1 2">10F1D-1</strain>
    </source>
</reference>
<evidence type="ECO:0000313" key="1">
    <source>
        <dbReference type="EMBL" id="TPW78085.1"/>
    </source>
</evidence>
<evidence type="ECO:0000313" key="2">
    <source>
        <dbReference type="Proteomes" id="UP000316252"/>
    </source>
</evidence>
<comment type="caution">
    <text evidence="1">The sequence shown here is derived from an EMBL/GenBank/DDBJ whole genome shotgun (WGS) entry which is preliminary data.</text>
</comment>
<dbReference type="RefSeq" id="WP_141162609.1">
    <property type="nucleotide sequence ID" value="NZ_VHQG01000001.1"/>
</dbReference>
<dbReference type="Proteomes" id="UP000316252">
    <property type="component" value="Unassembled WGS sequence"/>
</dbReference>
<name>A0A506Y7S5_9MICO</name>
<keyword evidence="2" id="KW-1185">Reference proteome</keyword>
<dbReference type="EMBL" id="VHQG01000001">
    <property type="protein sequence ID" value="TPW78085.1"/>
    <property type="molecule type" value="Genomic_DNA"/>
</dbReference>